<evidence type="ECO:0000256" key="1">
    <source>
        <dbReference type="SAM" id="MobiDB-lite"/>
    </source>
</evidence>
<comment type="caution">
    <text evidence="2">The sequence shown here is derived from an EMBL/GenBank/DDBJ whole genome shotgun (WGS) entry which is preliminary data.</text>
</comment>
<organism evidence="2 3">
    <name type="scientific">Austropuccinia psidii MF-1</name>
    <dbReference type="NCBI Taxonomy" id="1389203"/>
    <lineage>
        <taxon>Eukaryota</taxon>
        <taxon>Fungi</taxon>
        <taxon>Dikarya</taxon>
        <taxon>Basidiomycota</taxon>
        <taxon>Pucciniomycotina</taxon>
        <taxon>Pucciniomycetes</taxon>
        <taxon>Pucciniales</taxon>
        <taxon>Sphaerophragmiaceae</taxon>
        <taxon>Austropuccinia</taxon>
    </lineage>
</organism>
<feature type="region of interest" description="Disordered" evidence="1">
    <location>
        <begin position="81"/>
        <end position="121"/>
    </location>
</feature>
<name>A0A9Q3IYN1_9BASI</name>
<evidence type="ECO:0000313" key="2">
    <source>
        <dbReference type="EMBL" id="MBW0552462.1"/>
    </source>
</evidence>
<keyword evidence="3" id="KW-1185">Reference proteome</keyword>
<reference evidence="2" key="1">
    <citation type="submission" date="2021-03" db="EMBL/GenBank/DDBJ databases">
        <title>Draft genome sequence of rust myrtle Austropuccinia psidii MF-1, a brazilian biotype.</title>
        <authorList>
            <person name="Quecine M.C."/>
            <person name="Pachon D.M.R."/>
            <person name="Bonatelli M.L."/>
            <person name="Correr F.H."/>
            <person name="Franceschini L.M."/>
            <person name="Leite T.F."/>
            <person name="Margarido G.R.A."/>
            <person name="Almeida C.A."/>
            <person name="Ferrarezi J.A."/>
            <person name="Labate C.A."/>
        </authorList>
    </citation>
    <scope>NUCLEOTIDE SEQUENCE</scope>
    <source>
        <strain evidence="2">MF-1</strain>
    </source>
</reference>
<evidence type="ECO:0000313" key="3">
    <source>
        <dbReference type="Proteomes" id="UP000765509"/>
    </source>
</evidence>
<sequence>MTYLGHLGPLQLLWSSYCGLWYQLGPFWPNSNGDKRGQGDRLAAPPEAVFGQNFKRSKMAKSNKNLKLAQGPKIPKFSQGLKAQAMASGNHQRTPATFNQGVPPQDQGNPWPNSNAPKSVRTRSGTCMVLYTIMHHLSS</sequence>
<proteinExistence type="predicted"/>
<feature type="compositionally biased region" description="Polar residues" evidence="1">
    <location>
        <begin position="87"/>
        <end position="121"/>
    </location>
</feature>
<dbReference type="AlphaFoldDB" id="A0A9Q3IYN1"/>
<gene>
    <name evidence="2" type="ORF">O181_092177</name>
</gene>
<dbReference type="Proteomes" id="UP000765509">
    <property type="component" value="Unassembled WGS sequence"/>
</dbReference>
<dbReference type="EMBL" id="AVOT02058617">
    <property type="protein sequence ID" value="MBW0552462.1"/>
    <property type="molecule type" value="Genomic_DNA"/>
</dbReference>
<protein>
    <submittedName>
        <fullName evidence="2">Uncharacterized protein</fullName>
    </submittedName>
</protein>
<accession>A0A9Q3IYN1</accession>
<feature type="region of interest" description="Disordered" evidence="1">
    <location>
        <begin position="35"/>
        <end position="56"/>
    </location>
</feature>